<gene>
    <name evidence="3" type="ORF">NG653_04050</name>
</gene>
<dbReference type="Proteomes" id="UP001206312">
    <property type="component" value="Unassembled WGS sequence"/>
</dbReference>
<name>A0ABT1AVC0_9FLAO</name>
<dbReference type="InterPro" id="IPR051532">
    <property type="entry name" value="Ester_Hydrolysis_Enzymes"/>
</dbReference>
<keyword evidence="1" id="KW-0472">Membrane</keyword>
<comment type="caution">
    <text evidence="3">The sequence shown here is derived from an EMBL/GenBank/DDBJ whole genome shotgun (WGS) entry which is preliminary data.</text>
</comment>
<dbReference type="GO" id="GO:0016787">
    <property type="term" value="F:hydrolase activity"/>
    <property type="evidence" value="ECO:0007669"/>
    <property type="project" value="UniProtKB-KW"/>
</dbReference>
<organism evidence="3 4">
    <name type="scientific">Robiginitalea marina</name>
    <dbReference type="NCBI Taxonomy" id="2954105"/>
    <lineage>
        <taxon>Bacteria</taxon>
        <taxon>Pseudomonadati</taxon>
        <taxon>Bacteroidota</taxon>
        <taxon>Flavobacteriia</taxon>
        <taxon>Flavobacteriales</taxon>
        <taxon>Flavobacteriaceae</taxon>
        <taxon>Robiginitalea</taxon>
    </lineage>
</organism>
<evidence type="ECO:0000259" key="2">
    <source>
        <dbReference type="Pfam" id="PF13472"/>
    </source>
</evidence>
<dbReference type="EMBL" id="JAMXIB010000002">
    <property type="protein sequence ID" value="MCO5724015.1"/>
    <property type="molecule type" value="Genomic_DNA"/>
</dbReference>
<evidence type="ECO:0000313" key="4">
    <source>
        <dbReference type="Proteomes" id="UP001206312"/>
    </source>
</evidence>
<dbReference type="InterPro" id="IPR036514">
    <property type="entry name" value="SGNH_hydro_sf"/>
</dbReference>
<dbReference type="SUPFAM" id="SSF52266">
    <property type="entry name" value="SGNH hydrolase"/>
    <property type="match status" value="1"/>
</dbReference>
<sequence>MLNSPVPGPGSGRGKGWFPLFPAWLGAGVCLLILVLPTHIWAQDPLEFEQEIRSLERKYDSLWNPGRPALVFTGSSSIRMWDALQDTFPDHQILNMGFGGSQASDLLHYLDVLVLKYRPEKVFIYEGDNDLAEGKRPRRVLKDLQEVATLIRKNAPRTPIIFISAKPSLSRWHLRGKYRRFNRKLERWAGKGDALIYADVWYPMLRGRKVDASLFIEDGLHLNELGYEIWKQVLRPLIETPSKISHP</sequence>
<feature type="domain" description="SGNH hydrolase-type esterase" evidence="2">
    <location>
        <begin position="81"/>
        <end position="229"/>
    </location>
</feature>
<proteinExistence type="predicted"/>
<feature type="transmembrane region" description="Helical" evidence="1">
    <location>
        <begin position="20"/>
        <end position="42"/>
    </location>
</feature>
<dbReference type="InterPro" id="IPR013830">
    <property type="entry name" value="SGNH_hydro"/>
</dbReference>
<dbReference type="CDD" id="cd04502">
    <property type="entry name" value="SGNH_hydrolase_like_7"/>
    <property type="match status" value="1"/>
</dbReference>
<keyword evidence="1" id="KW-1133">Transmembrane helix</keyword>
<keyword evidence="4" id="KW-1185">Reference proteome</keyword>
<evidence type="ECO:0000313" key="3">
    <source>
        <dbReference type="EMBL" id="MCO5724015.1"/>
    </source>
</evidence>
<dbReference type="PANTHER" id="PTHR30383:SF5">
    <property type="entry name" value="SGNH HYDROLASE-TYPE ESTERASE DOMAIN-CONTAINING PROTEIN"/>
    <property type="match status" value="1"/>
</dbReference>
<keyword evidence="1" id="KW-0812">Transmembrane</keyword>
<accession>A0ABT1AVC0</accession>
<keyword evidence="3" id="KW-0378">Hydrolase</keyword>
<evidence type="ECO:0000256" key="1">
    <source>
        <dbReference type="SAM" id="Phobius"/>
    </source>
</evidence>
<dbReference type="PANTHER" id="PTHR30383">
    <property type="entry name" value="THIOESTERASE 1/PROTEASE 1/LYSOPHOSPHOLIPASE L1"/>
    <property type="match status" value="1"/>
</dbReference>
<dbReference type="Gene3D" id="3.40.50.1110">
    <property type="entry name" value="SGNH hydrolase"/>
    <property type="match status" value="1"/>
</dbReference>
<reference evidence="3 4" key="1">
    <citation type="submission" date="2022-06" db="EMBL/GenBank/DDBJ databases">
        <authorList>
            <person name="Xuan X."/>
        </authorList>
    </citation>
    <scope>NUCLEOTIDE SEQUENCE [LARGE SCALE GENOMIC DNA]</scope>
    <source>
        <strain evidence="3 4">2V75</strain>
    </source>
</reference>
<dbReference type="Pfam" id="PF13472">
    <property type="entry name" value="Lipase_GDSL_2"/>
    <property type="match status" value="1"/>
</dbReference>
<protein>
    <submittedName>
        <fullName evidence="3">SGNH/GDSL hydrolase family protein</fullName>
    </submittedName>
</protein>